<feature type="region of interest" description="Disordered" evidence="2">
    <location>
        <begin position="1546"/>
        <end position="1586"/>
    </location>
</feature>
<feature type="compositionally biased region" description="Basic and acidic residues" evidence="2">
    <location>
        <begin position="1889"/>
        <end position="1898"/>
    </location>
</feature>
<sequence length="2269" mass="238626">MGPAKEGESELDREEWVVGCREEGYICEGRGTDPNAVNSVASTARDPEEVTGVTTTSKRKKRKSGSPYDGALVPQLFVTKEQQSVGGGLIQTVPRNLLQTQRQSVTPILGTTAVTSGPIASDASAFLHSQPQLQQNQRAVAQLLNASERCSPAPLRTPILPALPTSNIGPAIVSSSAATLQSSASSPSSTTPAVNFQLTGSVGYGAGGILLHSGSNGFTPGASVGNSYGLQGMSLVDGRIMFGEDIPKGQAVNAETLLKVQQQQQFPPGARLVPEDGCKVPRTLQQQHFIPNGIVAAPGLEAYRSQLSQGQIVLGGGMEGGIKTFQSQPSASFPVNIPLSSAPHGQTFDRVLTSHHQNWDDVSKRKKGNSPNFGCNKAKKPKYSPLERDSSPCPNVDVRQIPLEHNRPPPPNVSGSYTIITAPTPNSTPSPSNPSLTHSQTSAVNAVMGVPSFMEDPSGYLAQQTALLNSTISRQTGGNVIFGSDATSPSTLRPSSTSLLSPQVMDNNHSGIISSSSAGIIPLPSNITTTKATGITGRTVTSSSSSPKSCSNIQVTNLAPINSSAPMIGGQGNQTYVSASSSPDGYNQTATTITTTTSNMNNNFHSQVTSAIGKGQSIIYQCQNSSTQQLPHQQSLSVPRHQINDYTADQTGNFKDQAGQPMQQNIGNQMAPPKPNSLNGNIPNQHHQQNDNQIIQTSSPQNQVHQQILQTGNNFSIISNQSQQHLISQQRQSPDENPVTSSTYHEKAVCQQKDANTASQQFQINRNQSISQSNVPQHYKLQQIHALEQGALHLNPQQHIAQFIHNPNHHLVDSRGPIQGGTVSTSQTLLTTHPGVGRTEELVNNGDRRNVVMEGYPVSQVSHQVIQQEVSTASSSQLACQTSDGSIYITSTSASSGSMNNQKFINTNNGKSTGNQQPQSPSVVTTMASGHTVSSNTITSVQAGKASTVTVSGGSTSTSTPPTTSPAPHFSFANIPSTQAFVTTTSSSSNSKSPLEMVQSVVSSIQVPCNQPQGLELGGSLMHPQQINMGHPTILKTSPAGLPPGHFLVSNGNGQFIVASATGASGAAGPAPNNGQGSIVKFHPNTSSATSIPLVATQPVMQLVNALPVGGGPPQLHLLQHHPQQQHQHCHSEIQQMTVGLPIDGTTSRAMHAAELVGTTIQQPHIQPQVISPGISKRKGKKRKASPQTVASMLHIATQQQQQHGQIAANNHHHHHAQQQVVVPGSATGYGTAGGMLQAVAFVPGGGKFLMNQFASASPGGGQPNTGTPTATYGTIGQQVGSLGGPPQHLLTTASSSQALHAAGVNLLQPLSLGGTPGTATLLQNFPFQQLIGTGATVVAAVPGIQGMVMSALPDGTLVPTGATTTAAPDAANQGLPPLQLQLQNVNGQNVLTQVQAAPAQNIFGQVHPHQQHTIQTHPQQAAQSHHHHHHQLVATGAGGMVIRGHTPTALPNPHHHHHIENKVVQQQQQLLSQGQFLVNGNNGAGGNPGSLISHGSTLQGHNHQIAVGQPALADSYVSSGGAVLRPNGEFLQCGGNVLVPCTIPQQQHQPRHTTQATHSPLQHGTALPSPQTRPQMHSMNSSQQNTTVVQQNTTTIVQQQTMMVSNNHSSHHQHPHHCHQQQPPAQQPAIVASYSNPNELDAALLNQQNVILDSGGGMTMPLLQHYSGIRQSLPSAAPITISPNHPAAAILLRHSVSTQTAVNQSVQATSPPVYVTTVQSSNHGIPSVSACYVPSTAPPSRLPPHSMVDSFPQTATVQSSSELVAGGNTMGSAGSPPDTTTHSATASPADTTTNDAAPNFQTSVSSSSSTSSACLVTGSTEGPPSSAPASHQSSQNLASSPMRNVASSLESQCSVHLVSSSEPEPSPSGLTSVAITPSAEGDQEENGEVDRGSDVRSADNVSRGISERNSRNLSPQMDSAYPGAVPVTSGFVPLDGMCGNELEGSEGGLRLIRVNAEECPGRTGDFIGRSNIELSDRPPVESTVVALGYSGIPSGLQKDSKAVKLLRDLDVGRGDVLIVTSRTGEHQDACMMDDRNRGKLCTSSADVSVRLMEDRGIKGYRRKHSDTLVIEAHGEGHGDEDEEECAEEEERGPRVFAVGDLVWGQIRGFPSWPGKLVSVEEATNAGIGVTEGQENSPPSVKVASCTSQSPKVWVRWFGDQTLMQVEPEKLKTLSEGLEAHHRARKKYRKGRKMNAQLENAIQEAMMELDRMTEEKAKIGGAPNAESNNENTEWKREDNVVTSGGDVSVNLLAPRPAGIGAGGRPKRNR</sequence>
<feature type="region of interest" description="Disordered" evidence="2">
    <location>
        <begin position="29"/>
        <end position="69"/>
    </location>
</feature>
<feature type="region of interest" description="Disordered" evidence="2">
    <location>
        <begin position="1741"/>
        <end position="1922"/>
    </location>
</feature>
<reference evidence="4" key="2">
    <citation type="submission" date="2017-10" db="EMBL/GenBank/DDBJ databases">
        <title>Ladona fulva Genome sequencing and assembly.</title>
        <authorList>
            <person name="Murali S."/>
            <person name="Richards S."/>
            <person name="Bandaranaike D."/>
            <person name="Bellair M."/>
            <person name="Blankenburg K."/>
            <person name="Chao H."/>
            <person name="Dinh H."/>
            <person name="Doddapaneni H."/>
            <person name="Dugan-Rocha S."/>
            <person name="Elkadiri S."/>
            <person name="Gnanaolivu R."/>
            <person name="Hernandez B."/>
            <person name="Skinner E."/>
            <person name="Javaid M."/>
            <person name="Lee S."/>
            <person name="Li M."/>
            <person name="Ming W."/>
            <person name="Munidasa M."/>
            <person name="Muniz J."/>
            <person name="Nguyen L."/>
            <person name="Hughes D."/>
            <person name="Osuji N."/>
            <person name="Pu L.-L."/>
            <person name="Puazo M."/>
            <person name="Qu C."/>
            <person name="Quiroz J."/>
            <person name="Raj R."/>
            <person name="Weissenberger G."/>
            <person name="Xin Y."/>
            <person name="Zou X."/>
            <person name="Han Y."/>
            <person name="Worley K."/>
            <person name="Muzny D."/>
            <person name="Gibbs R."/>
        </authorList>
    </citation>
    <scope>NUCLEOTIDE SEQUENCE</scope>
    <source>
        <strain evidence="4">Sampled in the wild</strain>
    </source>
</reference>
<dbReference type="SUPFAM" id="SSF63748">
    <property type="entry name" value="Tudor/PWWP/MBT"/>
    <property type="match status" value="1"/>
</dbReference>
<dbReference type="CDD" id="cd20141">
    <property type="entry name" value="PWWP_MBD5"/>
    <property type="match status" value="1"/>
</dbReference>
<evidence type="ECO:0000256" key="1">
    <source>
        <dbReference type="SAM" id="Coils"/>
    </source>
</evidence>
<dbReference type="SMART" id="SM00293">
    <property type="entry name" value="PWWP"/>
    <property type="match status" value="1"/>
</dbReference>
<name>A0A8K0K1G0_LADFU</name>
<feature type="domain" description="PWWP" evidence="3">
    <location>
        <begin position="2099"/>
        <end position="2177"/>
    </location>
</feature>
<organism evidence="4 5">
    <name type="scientific">Ladona fulva</name>
    <name type="common">Scarce chaser dragonfly</name>
    <name type="synonym">Libellula fulva</name>
    <dbReference type="NCBI Taxonomy" id="123851"/>
    <lineage>
        <taxon>Eukaryota</taxon>
        <taxon>Metazoa</taxon>
        <taxon>Ecdysozoa</taxon>
        <taxon>Arthropoda</taxon>
        <taxon>Hexapoda</taxon>
        <taxon>Insecta</taxon>
        <taxon>Pterygota</taxon>
        <taxon>Palaeoptera</taxon>
        <taxon>Odonata</taxon>
        <taxon>Epiprocta</taxon>
        <taxon>Anisoptera</taxon>
        <taxon>Libelluloidea</taxon>
        <taxon>Libellulidae</taxon>
        <taxon>Ladona</taxon>
    </lineage>
</organism>
<evidence type="ECO:0000259" key="3">
    <source>
        <dbReference type="PROSITE" id="PS50812"/>
    </source>
</evidence>
<gene>
    <name evidence="4" type="ORF">J437_LFUL007881</name>
</gene>
<feature type="compositionally biased region" description="Polar residues" evidence="2">
    <location>
        <begin position="1569"/>
        <end position="1583"/>
    </location>
</feature>
<feature type="compositionally biased region" description="Polar residues" evidence="2">
    <location>
        <begin position="1778"/>
        <end position="1802"/>
    </location>
</feature>
<dbReference type="PANTHER" id="PTHR16112">
    <property type="entry name" value="METHYL-CPG BINDING PROTEIN, DROSOPHILA"/>
    <property type="match status" value="1"/>
</dbReference>
<feature type="compositionally biased region" description="Low complexity" evidence="2">
    <location>
        <begin position="1824"/>
        <end position="1836"/>
    </location>
</feature>
<feature type="compositionally biased region" description="Low complexity" evidence="2">
    <location>
        <begin position="1546"/>
        <end position="1559"/>
    </location>
</feature>
<dbReference type="Proteomes" id="UP000792457">
    <property type="component" value="Unassembled WGS sequence"/>
</dbReference>
<dbReference type="PANTHER" id="PTHR16112:SF16">
    <property type="entry name" value="SIX-BANDED, ISOFORM H"/>
    <property type="match status" value="1"/>
</dbReference>
<dbReference type="OrthoDB" id="641149at2759"/>
<comment type="caution">
    <text evidence="4">The sequence shown here is derived from an EMBL/GenBank/DDBJ whole genome shotgun (WGS) entry which is preliminary data.</text>
</comment>
<dbReference type="PROSITE" id="PS50812">
    <property type="entry name" value="PWWP"/>
    <property type="match status" value="1"/>
</dbReference>
<feature type="compositionally biased region" description="Polar residues" evidence="2">
    <location>
        <begin position="1752"/>
        <end position="1763"/>
    </location>
</feature>
<feature type="region of interest" description="Disordered" evidence="2">
    <location>
        <begin position="358"/>
        <end position="413"/>
    </location>
</feature>
<dbReference type="Gene3D" id="2.30.30.140">
    <property type="match status" value="1"/>
</dbReference>
<feature type="compositionally biased region" description="Polar residues" evidence="2">
    <location>
        <begin position="650"/>
        <end position="668"/>
    </location>
</feature>
<dbReference type="EMBL" id="KZ308286">
    <property type="protein sequence ID" value="KAG8226540.1"/>
    <property type="molecule type" value="Genomic_DNA"/>
</dbReference>
<feature type="compositionally biased region" description="Low complexity" evidence="2">
    <location>
        <begin position="1803"/>
        <end position="1813"/>
    </location>
</feature>
<proteinExistence type="predicted"/>
<evidence type="ECO:0000313" key="5">
    <source>
        <dbReference type="Proteomes" id="UP000792457"/>
    </source>
</evidence>
<evidence type="ECO:0000313" key="4">
    <source>
        <dbReference type="EMBL" id="KAG8226540.1"/>
    </source>
</evidence>
<keyword evidence="1" id="KW-0175">Coiled coil</keyword>
<dbReference type="GO" id="GO:0005634">
    <property type="term" value="C:nucleus"/>
    <property type="evidence" value="ECO:0007669"/>
    <property type="project" value="TreeGrafter"/>
</dbReference>
<dbReference type="GO" id="GO:0003682">
    <property type="term" value="F:chromatin binding"/>
    <property type="evidence" value="ECO:0007669"/>
    <property type="project" value="TreeGrafter"/>
</dbReference>
<dbReference type="InterPro" id="IPR000313">
    <property type="entry name" value="PWWP_dom"/>
</dbReference>
<dbReference type="GO" id="GO:0010369">
    <property type="term" value="C:chromocenter"/>
    <property type="evidence" value="ECO:0007669"/>
    <property type="project" value="TreeGrafter"/>
</dbReference>
<feature type="compositionally biased region" description="Low complexity" evidence="2">
    <location>
        <begin position="722"/>
        <end position="732"/>
    </location>
</feature>
<feature type="compositionally biased region" description="Polar residues" evidence="2">
    <location>
        <begin position="1814"/>
        <end position="1823"/>
    </location>
</feature>
<dbReference type="Pfam" id="PF00855">
    <property type="entry name" value="PWWP"/>
    <property type="match status" value="1"/>
</dbReference>
<feature type="compositionally biased region" description="Polar residues" evidence="2">
    <location>
        <begin position="1837"/>
        <end position="1859"/>
    </location>
</feature>
<feature type="region of interest" description="Disordered" evidence="2">
    <location>
        <begin position="2217"/>
        <end position="2269"/>
    </location>
</feature>
<dbReference type="FunFam" id="2.30.30.140:FF:000107">
    <property type="entry name" value="Six-banded, isoform H"/>
    <property type="match status" value="1"/>
</dbReference>
<feature type="coiled-coil region" evidence="1">
    <location>
        <begin position="2188"/>
        <end position="2215"/>
    </location>
</feature>
<protein>
    <recommendedName>
        <fullName evidence="3">PWWP domain-containing protein</fullName>
    </recommendedName>
</protein>
<feature type="region of interest" description="Disordered" evidence="2">
    <location>
        <begin position="722"/>
        <end position="747"/>
    </location>
</feature>
<feature type="region of interest" description="Disordered" evidence="2">
    <location>
        <begin position="650"/>
        <end position="688"/>
    </location>
</feature>
<evidence type="ECO:0000256" key="2">
    <source>
        <dbReference type="SAM" id="MobiDB-lite"/>
    </source>
</evidence>
<reference evidence="4" key="1">
    <citation type="submission" date="2013-04" db="EMBL/GenBank/DDBJ databases">
        <authorList>
            <person name="Qu J."/>
            <person name="Murali S.C."/>
            <person name="Bandaranaike D."/>
            <person name="Bellair M."/>
            <person name="Blankenburg K."/>
            <person name="Chao H."/>
            <person name="Dinh H."/>
            <person name="Doddapaneni H."/>
            <person name="Downs B."/>
            <person name="Dugan-Rocha S."/>
            <person name="Elkadiri S."/>
            <person name="Gnanaolivu R.D."/>
            <person name="Hernandez B."/>
            <person name="Javaid M."/>
            <person name="Jayaseelan J.C."/>
            <person name="Lee S."/>
            <person name="Li M."/>
            <person name="Ming W."/>
            <person name="Munidasa M."/>
            <person name="Muniz J."/>
            <person name="Nguyen L."/>
            <person name="Ongeri F."/>
            <person name="Osuji N."/>
            <person name="Pu L.-L."/>
            <person name="Puazo M."/>
            <person name="Qu C."/>
            <person name="Quiroz J."/>
            <person name="Raj R."/>
            <person name="Weissenberger G."/>
            <person name="Xin Y."/>
            <person name="Zou X."/>
            <person name="Han Y."/>
            <person name="Richards S."/>
            <person name="Worley K."/>
            <person name="Muzny D."/>
            <person name="Gibbs R."/>
        </authorList>
    </citation>
    <scope>NUCLEOTIDE SEQUENCE</scope>
    <source>
        <strain evidence="4">Sampled in the wild</strain>
    </source>
</reference>
<keyword evidence="5" id="KW-1185">Reference proteome</keyword>
<accession>A0A8K0K1G0</accession>